<evidence type="ECO:0000313" key="3">
    <source>
        <dbReference type="Proteomes" id="UP000198620"/>
    </source>
</evidence>
<sequence>MFLSIQNPLRVWSTELTDLAEIEAIRQQVIEGGHDGIVDEYGNYVVFRPTQIKSATGNNGEFDSNNRDIRFSRSAPGNNASWDAPEPSRLDTILHALQDKNIDLKRVTEAIKATGKQIADNINAYLQEELFHGRSATRVKEFIDTELDPLIKIMRINGVKLADFEEYLWARHAEERNKQIAKINPDPDMQDGGSGMDTQDARDYLASLDPDKKKLYEALAKRVDAINARSRQVLVDYGLESQKTIDTWESAYKHYVPLMREDMDHAFGNGTGQGFSVKGNAAKRATGSKRPVVDILANIAQQREKNIIRGEKNRVATALVGLAKENPNPDFWKVDVPPTIRDVNKSTGLVEERTDPTYKSRDDVIVARIPDSKGNIQERSVVFQDDPRAKRMALSLKNLDQDDVGVVLNASSIVTRYFASINTQYNPIFGIVNLTRDVQGAALNLSSTPLAGKQKIVLSRTGPALLAIYQSMRGVRKGNAVNNKWSQLWEEFQKEGGKTGFRDMYKNAQDRAEALEKGLNPDWWQTTRIGKVITAGGLLNAPEKVLADKAVKPLFEWLSDYNDSMENAVRLAAYKTGLEQGLSKQQAASLAKNLTVNFNKRGAAGRQIGALYAFFNASVQGTARLAETMKGPAGKKIITGGILLGGMQAMLLAMSGMGDDEEPPEFVKSRSLILPIGDGKYLSVPMPLGFNVLPNIGRITTEFAMSGFKDPAKRTIQLMDSILDAFNPVGNAGMSLQTISPTAIDPLAALAENKDWTGKPISREDFNSMNPTPGFTRAKDTASVFSKLLAEGINKISGGTKYQPGMFSPTPDQIDYLIAQATGGVGREYLKAEQMVTSAFTGEDLPPHKTVLLGRFYGDTRGQSSQGNEFYDNLKRINGHEAEIKGRMKNREDVAEYKRENPEWELIGAANAAEKRVQELRKRKRDLVEKGAEKGQVRLIDDLITLTMKSLNEKVKKKTSATVP</sequence>
<accession>A0A1H7NQ93</accession>
<dbReference type="Pfam" id="PF18857">
    <property type="entry name" value="LPD38"/>
    <property type="match status" value="1"/>
</dbReference>
<dbReference type="InterPro" id="IPR040561">
    <property type="entry name" value="LPD38"/>
</dbReference>
<organism evidence="2 3">
    <name type="scientific">Nitrosovibrio tenuis</name>
    <dbReference type="NCBI Taxonomy" id="1233"/>
    <lineage>
        <taxon>Bacteria</taxon>
        <taxon>Pseudomonadati</taxon>
        <taxon>Pseudomonadota</taxon>
        <taxon>Betaproteobacteria</taxon>
        <taxon>Nitrosomonadales</taxon>
        <taxon>Nitrosomonadaceae</taxon>
        <taxon>Nitrosovibrio</taxon>
    </lineage>
</organism>
<feature type="domain" description="Large polyvalent protein associated" evidence="1">
    <location>
        <begin position="662"/>
        <end position="850"/>
    </location>
</feature>
<proteinExistence type="predicted"/>
<dbReference type="AlphaFoldDB" id="A0A1H7NQ93"/>
<protein>
    <recommendedName>
        <fullName evidence="1">Large polyvalent protein associated domain-containing protein</fullName>
    </recommendedName>
</protein>
<gene>
    <name evidence="2" type="ORF">SAMN05216387_10799</name>
</gene>
<evidence type="ECO:0000259" key="1">
    <source>
        <dbReference type="Pfam" id="PF18857"/>
    </source>
</evidence>
<dbReference type="RefSeq" id="WP_090828880.1">
    <property type="nucleotide sequence ID" value="NZ_FOBH01000007.1"/>
</dbReference>
<name>A0A1H7NQ93_9PROT</name>
<dbReference type="STRING" id="1233.SAMN05216387_10799"/>
<dbReference type="EMBL" id="FOBH01000007">
    <property type="protein sequence ID" value="SEL25652.1"/>
    <property type="molecule type" value="Genomic_DNA"/>
</dbReference>
<keyword evidence="3" id="KW-1185">Reference proteome</keyword>
<dbReference type="Proteomes" id="UP000198620">
    <property type="component" value="Unassembled WGS sequence"/>
</dbReference>
<evidence type="ECO:0000313" key="2">
    <source>
        <dbReference type="EMBL" id="SEL25652.1"/>
    </source>
</evidence>
<dbReference type="OrthoDB" id="9151960at2"/>
<reference evidence="2 3" key="1">
    <citation type="submission" date="2016-10" db="EMBL/GenBank/DDBJ databases">
        <authorList>
            <person name="de Groot N.N."/>
        </authorList>
    </citation>
    <scope>NUCLEOTIDE SEQUENCE [LARGE SCALE GENOMIC DNA]</scope>
    <source>
        <strain evidence="2 3">Nv1</strain>
    </source>
</reference>